<comment type="caution">
    <text evidence="2">The sequence shown here is derived from an EMBL/GenBank/DDBJ whole genome shotgun (WGS) entry which is preliminary data.</text>
</comment>
<feature type="region of interest" description="Disordered" evidence="1">
    <location>
        <begin position="142"/>
        <end position="186"/>
    </location>
</feature>
<dbReference type="AlphaFoldDB" id="A0A5B0QFT4"/>
<protein>
    <submittedName>
        <fullName evidence="2">Uncharacterized protein</fullName>
    </submittedName>
</protein>
<sequence>MQTDATKLWCIASHRFADAILIHCIEESNASDAMRGPASLLQCDAIKAQYDAIPMHASHQFHRCYYTTARYFLFPSVKPAAGSKSSRPGQADSANNPGVDSLMTTESYRAGSSLPADRLLPPPASLARHPCWTMSNTAIEPALEVKPTRNRHAGPASQVKPTAASDPSRNKARHFSGGGRAGRLNQKFDDEPMRSAICGVALVGGRTLEEELYRARKGKGKMRLNTRQK</sequence>
<dbReference type="EMBL" id="VSWC01000016">
    <property type="protein sequence ID" value="KAA1112048.1"/>
    <property type="molecule type" value="Genomic_DNA"/>
</dbReference>
<feature type="region of interest" description="Disordered" evidence="1">
    <location>
        <begin position="82"/>
        <end position="103"/>
    </location>
</feature>
<organism evidence="2 3">
    <name type="scientific">Puccinia graminis f. sp. tritici</name>
    <dbReference type="NCBI Taxonomy" id="56615"/>
    <lineage>
        <taxon>Eukaryota</taxon>
        <taxon>Fungi</taxon>
        <taxon>Dikarya</taxon>
        <taxon>Basidiomycota</taxon>
        <taxon>Pucciniomycotina</taxon>
        <taxon>Pucciniomycetes</taxon>
        <taxon>Pucciniales</taxon>
        <taxon>Pucciniaceae</taxon>
        <taxon>Puccinia</taxon>
    </lineage>
</organism>
<evidence type="ECO:0000313" key="3">
    <source>
        <dbReference type="Proteomes" id="UP000324748"/>
    </source>
</evidence>
<dbReference type="Proteomes" id="UP000324748">
    <property type="component" value="Unassembled WGS sequence"/>
</dbReference>
<reference evidence="2 3" key="1">
    <citation type="submission" date="2019-05" db="EMBL/GenBank/DDBJ databases">
        <title>Emergence of the Ug99 lineage of the wheat stem rust pathogen through somatic hybridization.</title>
        <authorList>
            <person name="Li F."/>
            <person name="Upadhyaya N.M."/>
            <person name="Sperschneider J."/>
            <person name="Matny O."/>
            <person name="Nguyen-Phuc H."/>
            <person name="Mago R."/>
            <person name="Raley C."/>
            <person name="Miller M.E."/>
            <person name="Silverstein K.A.T."/>
            <person name="Henningsen E."/>
            <person name="Hirsch C.D."/>
            <person name="Visser B."/>
            <person name="Pretorius Z.A."/>
            <person name="Steffenson B.J."/>
            <person name="Schwessinger B."/>
            <person name="Dodds P.N."/>
            <person name="Figueroa M."/>
        </authorList>
    </citation>
    <scope>NUCLEOTIDE SEQUENCE [LARGE SCALE GENOMIC DNA]</scope>
    <source>
        <strain evidence="2">21-0</strain>
    </source>
</reference>
<feature type="compositionally biased region" description="Polar residues" evidence="1">
    <location>
        <begin position="83"/>
        <end position="103"/>
    </location>
</feature>
<keyword evidence="3" id="KW-1185">Reference proteome</keyword>
<name>A0A5B0QFT4_PUCGR</name>
<evidence type="ECO:0000313" key="2">
    <source>
        <dbReference type="EMBL" id="KAA1112048.1"/>
    </source>
</evidence>
<proteinExistence type="predicted"/>
<accession>A0A5B0QFT4</accession>
<evidence type="ECO:0000256" key="1">
    <source>
        <dbReference type="SAM" id="MobiDB-lite"/>
    </source>
</evidence>
<gene>
    <name evidence="2" type="ORF">PGT21_020967</name>
</gene>